<dbReference type="AlphaFoldDB" id="A0A1Y2DHT1"/>
<name>A0A1Y2DHT1_9BASI</name>
<evidence type="ECO:0000313" key="4">
    <source>
        <dbReference type="EMBL" id="ORY58674.1"/>
    </source>
</evidence>
<evidence type="ECO:0000313" key="5">
    <source>
        <dbReference type="Proteomes" id="UP000193467"/>
    </source>
</evidence>
<evidence type="ECO:0000259" key="3">
    <source>
        <dbReference type="Pfam" id="PF05368"/>
    </source>
</evidence>
<keyword evidence="2" id="KW-0560">Oxidoreductase</keyword>
<dbReference type="InterPro" id="IPR051609">
    <property type="entry name" value="NmrA/Isoflavone_reductase-like"/>
</dbReference>
<dbReference type="SUPFAM" id="SSF51735">
    <property type="entry name" value="NAD(P)-binding Rossmann-fold domains"/>
    <property type="match status" value="1"/>
</dbReference>
<dbReference type="STRING" id="106004.A0A1Y2DHT1"/>
<dbReference type="Proteomes" id="UP000193467">
    <property type="component" value="Unassembled WGS sequence"/>
</dbReference>
<dbReference type="Gene3D" id="3.90.25.10">
    <property type="entry name" value="UDP-galactose 4-epimerase, domain 1"/>
    <property type="match status" value="1"/>
</dbReference>
<dbReference type="Gene3D" id="3.40.50.720">
    <property type="entry name" value="NAD(P)-binding Rossmann-like Domain"/>
    <property type="match status" value="1"/>
</dbReference>
<evidence type="ECO:0000256" key="2">
    <source>
        <dbReference type="ARBA" id="ARBA00023002"/>
    </source>
</evidence>
<gene>
    <name evidence="4" type="ORF">BCR35DRAFT_326838</name>
</gene>
<dbReference type="Pfam" id="PF05368">
    <property type="entry name" value="NmrA"/>
    <property type="match status" value="1"/>
</dbReference>
<reference evidence="4 5" key="1">
    <citation type="submission" date="2016-07" db="EMBL/GenBank/DDBJ databases">
        <title>Pervasive Adenine N6-methylation of Active Genes in Fungi.</title>
        <authorList>
            <consortium name="DOE Joint Genome Institute"/>
            <person name="Mondo S.J."/>
            <person name="Dannebaum R.O."/>
            <person name="Kuo R.C."/>
            <person name="Labutti K."/>
            <person name="Haridas S."/>
            <person name="Kuo A."/>
            <person name="Salamov A."/>
            <person name="Ahrendt S.R."/>
            <person name="Lipzen A."/>
            <person name="Sullivan W."/>
            <person name="Andreopoulos W.B."/>
            <person name="Clum A."/>
            <person name="Lindquist E."/>
            <person name="Daum C."/>
            <person name="Ramamoorthy G.K."/>
            <person name="Gryganskyi A."/>
            <person name="Culley D."/>
            <person name="Magnuson J.K."/>
            <person name="James T.Y."/>
            <person name="O'Malley M.A."/>
            <person name="Stajich J.E."/>
            <person name="Spatafora J.W."/>
            <person name="Visel A."/>
            <person name="Grigoriev I.V."/>
        </authorList>
    </citation>
    <scope>NUCLEOTIDE SEQUENCE [LARGE SCALE GENOMIC DNA]</scope>
    <source>
        <strain evidence="4 5">62-1032</strain>
    </source>
</reference>
<comment type="caution">
    <text evidence="4">The sequence shown here is derived from an EMBL/GenBank/DDBJ whole genome shotgun (WGS) entry which is preliminary data.</text>
</comment>
<dbReference type="EMBL" id="MCGR01000078">
    <property type="protein sequence ID" value="ORY58674.1"/>
    <property type="molecule type" value="Genomic_DNA"/>
</dbReference>
<dbReference type="InterPro" id="IPR036291">
    <property type="entry name" value="NAD(P)-bd_dom_sf"/>
</dbReference>
<evidence type="ECO:0000256" key="1">
    <source>
        <dbReference type="ARBA" id="ARBA00022857"/>
    </source>
</evidence>
<dbReference type="PANTHER" id="PTHR47706:SF9">
    <property type="entry name" value="NMRA-LIKE DOMAIN-CONTAINING PROTEIN-RELATED"/>
    <property type="match status" value="1"/>
</dbReference>
<proteinExistence type="predicted"/>
<dbReference type="InterPro" id="IPR008030">
    <property type="entry name" value="NmrA-like"/>
</dbReference>
<dbReference type="GO" id="GO:0016491">
    <property type="term" value="F:oxidoreductase activity"/>
    <property type="evidence" value="ECO:0007669"/>
    <property type="project" value="UniProtKB-KW"/>
</dbReference>
<protein>
    <recommendedName>
        <fullName evidence="3">NmrA-like domain-containing protein</fullName>
    </recommendedName>
</protein>
<keyword evidence="5" id="KW-1185">Reference proteome</keyword>
<feature type="domain" description="NmrA-like" evidence="3">
    <location>
        <begin position="10"/>
        <end position="230"/>
    </location>
</feature>
<accession>A0A1Y2DHT1</accession>
<dbReference type="InParanoid" id="A0A1Y2DHT1"/>
<dbReference type="OrthoDB" id="9974981at2759"/>
<sequence>MPYTTFALAGAGGLGSYIAEHLAAAPGTTVKVLSRTSDKQVPKGAELKVVDYDSEDSLVEALKGVEVVISTLNGAGFAAQPALAKAAAKVGGVKLFVPSEFGNPTAHLTDGPLFGKTQFQQLLKSLGFDVLLVHPGPFLDTVYNPHVGFDWNTGTVNIIGKGDNPIPLTTRNDIGRFLAHALTTFPASDLANKTYHLQGDVLSFNGAVALYEATHPGKKITVDYTSREETEEYIKEHPGLASVLQYLRLSWDVEAAPREEETANGLWREWNPTKAREVITKL</sequence>
<keyword evidence="1" id="KW-0521">NADP</keyword>
<organism evidence="4 5">
    <name type="scientific">Leucosporidium creatinivorum</name>
    <dbReference type="NCBI Taxonomy" id="106004"/>
    <lineage>
        <taxon>Eukaryota</taxon>
        <taxon>Fungi</taxon>
        <taxon>Dikarya</taxon>
        <taxon>Basidiomycota</taxon>
        <taxon>Pucciniomycotina</taxon>
        <taxon>Microbotryomycetes</taxon>
        <taxon>Leucosporidiales</taxon>
        <taxon>Leucosporidium</taxon>
    </lineage>
</organism>
<dbReference type="PANTHER" id="PTHR47706">
    <property type="entry name" value="NMRA-LIKE FAMILY PROTEIN"/>
    <property type="match status" value="1"/>
</dbReference>